<dbReference type="Gene3D" id="3.40.50.1980">
    <property type="entry name" value="Nitrogenase molybdenum iron protein domain"/>
    <property type="match status" value="2"/>
</dbReference>
<dbReference type="Proteomes" id="UP000297713">
    <property type="component" value="Unassembled WGS sequence"/>
</dbReference>
<dbReference type="InterPro" id="IPR022695">
    <property type="entry name" value="Histidinol_DH_monofunct"/>
</dbReference>
<proteinExistence type="inferred from homology"/>
<feature type="active site" description="Proton acceptor" evidence="6">
    <location>
        <position position="323"/>
    </location>
</feature>
<dbReference type="PANTHER" id="PTHR21256">
    <property type="entry name" value="HISTIDINOL DEHYDROGENASE HDH"/>
    <property type="match status" value="1"/>
</dbReference>
<feature type="binding site" evidence="8">
    <location>
        <position position="356"/>
    </location>
    <ligand>
        <name>substrate</name>
    </ligand>
</feature>
<evidence type="ECO:0000256" key="4">
    <source>
        <dbReference type="ARBA" id="ARBA00023002"/>
    </source>
</evidence>
<dbReference type="InterPro" id="IPR001692">
    <property type="entry name" value="Histidinol_DH_CS"/>
</dbReference>
<comment type="similarity">
    <text evidence="1 5 10">Belongs to the histidinol dehydrogenase family.</text>
</comment>
<evidence type="ECO:0000256" key="2">
    <source>
        <dbReference type="ARBA" id="ARBA00022723"/>
    </source>
</evidence>
<feature type="binding site" evidence="8">
    <location>
        <position position="323"/>
    </location>
    <ligand>
        <name>substrate</name>
    </ligand>
</feature>
<evidence type="ECO:0000256" key="8">
    <source>
        <dbReference type="PIRSR" id="PIRSR000099-3"/>
    </source>
</evidence>
<dbReference type="OrthoDB" id="9805269at2"/>
<name>A0A4Y8PH05_9BACT</name>
<feature type="binding site" evidence="8">
    <location>
        <position position="232"/>
    </location>
    <ligand>
        <name>substrate</name>
    </ligand>
</feature>
<feature type="binding site" evidence="7">
    <location>
        <position position="186"/>
    </location>
    <ligand>
        <name>NAD(+)</name>
        <dbReference type="ChEBI" id="CHEBI:57540"/>
    </ligand>
</feature>
<keyword evidence="12" id="KW-1185">Reference proteome</keyword>
<dbReference type="PIRSF" id="PIRSF000099">
    <property type="entry name" value="Histidinol_dh"/>
    <property type="match status" value="1"/>
</dbReference>
<dbReference type="PANTHER" id="PTHR21256:SF2">
    <property type="entry name" value="HISTIDINE BIOSYNTHESIS TRIFUNCTIONAL PROTEIN"/>
    <property type="match status" value="1"/>
</dbReference>
<accession>A0A4Y8PH05</accession>
<feature type="binding site" evidence="9">
    <location>
        <position position="415"/>
    </location>
    <ligand>
        <name>Zn(2+)</name>
        <dbReference type="ChEBI" id="CHEBI:29105"/>
    </ligand>
</feature>
<dbReference type="GO" id="GO:0005829">
    <property type="term" value="C:cytosol"/>
    <property type="evidence" value="ECO:0007669"/>
    <property type="project" value="TreeGrafter"/>
</dbReference>
<keyword evidence="2 9" id="KW-0479">Metal-binding</keyword>
<organism evidence="11 12">
    <name type="scientific">Methylacidiphilum caldifontis</name>
    <dbReference type="NCBI Taxonomy" id="2795386"/>
    <lineage>
        <taxon>Bacteria</taxon>
        <taxon>Pseudomonadati</taxon>
        <taxon>Verrucomicrobiota</taxon>
        <taxon>Methylacidiphilae</taxon>
        <taxon>Methylacidiphilales</taxon>
        <taxon>Methylacidiphilaceae</taxon>
        <taxon>Methylacidiphilum (ex Ratnadevi et al. 2023)</taxon>
    </lineage>
</organism>
<dbReference type="GO" id="GO:0046872">
    <property type="term" value="F:metal ion binding"/>
    <property type="evidence" value="ECO:0007669"/>
    <property type="project" value="UniProtKB-KW"/>
</dbReference>
<feature type="binding site" evidence="8">
    <location>
        <position position="410"/>
    </location>
    <ligand>
        <name>substrate</name>
    </ligand>
</feature>
<dbReference type="EMBL" id="LXQC01000024">
    <property type="protein sequence ID" value="TFE72530.1"/>
    <property type="molecule type" value="Genomic_DNA"/>
</dbReference>
<dbReference type="NCBIfam" id="TIGR00069">
    <property type="entry name" value="hisD"/>
    <property type="match status" value="1"/>
</dbReference>
<feature type="binding site" evidence="8">
    <location>
        <position position="254"/>
    </location>
    <ligand>
        <name>substrate</name>
    </ligand>
</feature>
<feature type="binding site" evidence="8">
    <location>
        <position position="415"/>
    </location>
    <ligand>
        <name>substrate</name>
    </ligand>
</feature>
<feature type="binding site" evidence="8">
    <location>
        <position position="257"/>
    </location>
    <ligand>
        <name>substrate</name>
    </ligand>
</feature>
<evidence type="ECO:0000256" key="7">
    <source>
        <dbReference type="PIRSR" id="PIRSR000099-2"/>
    </source>
</evidence>
<dbReference type="Pfam" id="PF00815">
    <property type="entry name" value="Histidinol_dh"/>
    <property type="match status" value="1"/>
</dbReference>
<dbReference type="GO" id="GO:0004399">
    <property type="term" value="F:histidinol dehydrogenase activity"/>
    <property type="evidence" value="ECO:0007669"/>
    <property type="project" value="InterPro"/>
</dbReference>
<feature type="binding site" evidence="9">
    <location>
        <position position="254"/>
    </location>
    <ligand>
        <name>Zn(2+)</name>
        <dbReference type="ChEBI" id="CHEBI:29105"/>
    </ligand>
</feature>
<evidence type="ECO:0000256" key="1">
    <source>
        <dbReference type="ARBA" id="ARBA00010178"/>
    </source>
</evidence>
<keyword evidence="7" id="KW-0520">NAD</keyword>
<keyword evidence="3 9" id="KW-0862">Zinc</keyword>
<dbReference type="InterPro" id="IPR016161">
    <property type="entry name" value="Ald_DH/histidinol_DH"/>
</dbReference>
<dbReference type="GO" id="GO:0051287">
    <property type="term" value="F:NAD binding"/>
    <property type="evidence" value="ECO:0007669"/>
    <property type="project" value="InterPro"/>
</dbReference>
<reference evidence="11 12" key="1">
    <citation type="submission" date="2016-05" db="EMBL/GenBank/DDBJ databases">
        <title>Diversity and Homogeneity among Thermoacidophilic Verrucomicrobia Methanotrophs Linked with Geographical Origin.</title>
        <authorList>
            <person name="Erikstad H.-A."/>
            <person name="Smestad N.B."/>
            <person name="Ceballos R.M."/>
            <person name="Birkeland N.-K."/>
        </authorList>
    </citation>
    <scope>NUCLEOTIDE SEQUENCE [LARGE SCALE GENOMIC DNA]</scope>
    <source>
        <strain evidence="11 12">Phi</strain>
    </source>
</reference>
<comment type="caution">
    <text evidence="11">The sequence shown here is derived from an EMBL/GenBank/DDBJ whole genome shotgun (WGS) entry which is preliminary data.</text>
</comment>
<evidence type="ECO:0000256" key="10">
    <source>
        <dbReference type="RuleBase" id="RU004175"/>
    </source>
</evidence>
<dbReference type="PRINTS" id="PR00083">
    <property type="entry name" value="HOLDHDRGNASE"/>
</dbReference>
<protein>
    <submittedName>
        <fullName evidence="11">Histidinol dehydrogenase</fullName>
    </submittedName>
</protein>
<comment type="cofactor">
    <cofactor evidence="9">
        <name>Zn(2+)</name>
        <dbReference type="ChEBI" id="CHEBI:29105"/>
    </cofactor>
    <text evidence="9">Binds 1 zinc ion per subunit.</text>
</comment>
<evidence type="ECO:0000256" key="6">
    <source>
        <dbReference type="PIRSR" id="PIRSR000099-1"/>
    </source>
</evidence>
<feature type="binding site" evidence="7">
    <location>
        <position position="128"/>
    </location>
    <ligand>
        <name>NAD(+)</name>
        <dbReference type="ChEBI" id="CHEBI:57540"/>
    </ligand>
</feature>
<feature type="binding site" evidence="9">
    <location>
        <position position="356"/>
    </location>
    <ligand>
        <name>Zn(2+)</name>
        <dbReference type="ChEBI" id="CHEBI:29105"/>
    </ligand>
</feature>
<dbReference type="PROSITE" id="PS00611">
    <property type="entry name" value="HISOL_DEHYDROGENASE"/>
    <property type="match status" value="1"/>
</dbReference>
<dbReference type="CDD" id="cd06572">
    <property type="entry name" value="Histidinol_dh"/>
    <property type="match status" value="1"/>
</dbReference>
<feature type="binding site" evidence="7">
    <location>
        <position position="209"/>
    </location>
    <ligand>
        <name>NAD(+)</name>
        <dbReference type="ChEBI" id="CHEBI:57540"/>
    </ligand>
</feature>
<sequence length="426" mass="46217">MGMIDFKIFRFSDPHWEEEKKALCRVYLPPKEIEQKVKVVLEEILQTGDKALSKYTELYDKQSIPPGSFRLTETVAQPSKEVVDALRWAKKNISLFARANRPKSWSITNKEGARVGELYNPFRRIGVYVPGGTAPLVSTALMTVCFAKAAGVKEIVVCSPPPVNAVLHFAIAYSGATEIYSIGGIQAIGALAYGTESIPKVEKIFGPGNAYVVEAKRQVVGAVAIDLLPGPSEVAVFAAGPSNADFIAADLLAQAEHGPSSKTLFVSPESSLLQSVIDAIKRQLPSLQRQQILKEVLSNHSYFVQVRSIEEGIELINDFAPEHLSLQIPSAKKYLNQFKNCGAIYLGPYSAIAAGDFLAGPSHTLPTGGAAKSFSGLTTSQFYRKTSVVEYSKKSLLRVSPLLETFARIESLDAHGASVSIRTGKK</sequence>
<keyword evidence="4 5" id="KW-0560">Oxidoreductase</keyword>
<evidence type="ECO:0000313" key="11">
    <source>
        <dbReference type="EMBL" id="TFE72530.1"/>
    </source>
</evidence>
<dbReference type="InterPro" id="IPR012131">
    <property type="entry name" value="Hstdl_DH"/>
</dbReference>
<evidence type="ECO:0000256" key="5">
    <source>
        <dbReference type="PIRNR" id="PIRNR000099"/>
    </source>
</evidence>
<dbReference type="SUPFAM" id="SSF53720">
    <property type="entry name" value="ALDH-like"/>
    <property type="match status" value="1"/>
</dbReference>
<evidence type="ECO:0000313" key="12">
    <source>
        <dbReference type="Proteomes" id="UP000297713"/>
    </source>
</evidence>
<evidence type="ECO:0000256" key="9">
    <source>
        <dbReference type="PIRSR" id="PIRSR000099-4"/>
    </source>
</evidence>
<evidence type="ECO:0000256" key="3">
    <source>
        <dbReference type="ARBA" id="ARBA00022833"/>
    </source>
</evidence>
<dbReference type="GO" id="GO:0000105">
    <property type="term" value="P:L-histidine biosynthetic process"/>
    <property type="evidence" value="ECO:0007669"/>
    <property type="project" value="InterPro"/>
</dbReference>
<feature type="active site" description="Proton acceptor" evidence="6">
    <location>
        <position position="322"/>
    </location>
</feature>
<dbReference type="AlphaFoldDB" id="A0A4Y8PH05"/>
<dbReference type="Gene3D" id="1.20.5.1300">
    <property type="match status" value="1"/>
</dbReference>
<gene>
    <name evidence="11" type="ORF">A7Q10_03730</name>
</gene>
<dbReference type="FunFam" id="3.40.50.1980:FF:000001">
    <property type="entry name" value="Histidinol dehydrogenase"/>
    <property type="match status" value="1"/>
</dbReference>
<feature type="binding site" evidence="9">
    <location>
        <position position="257"/>
    </location>
    <ligand>
        <name>Zn(2+)</name>
        <dbReference type="ChEBI" id="CHEBI:29105"/>
    </ligand>
</feature>